<dbReference type="GeneID" id="56565717"/>
<dbReference type="Pfam" id="PF00005">
    <property type="entry name" value="ABC_tran"/>
    <property type="match status" value="1"/>
</dbReference>
<dbReference type="Proteomes" id="UP000190868">
    <property type="component" value="Chromosome"/>
</dbReference>
<keyword evidence="2" id="KW-0547">Nucleotide-binding</keyword>
<dbReference type="Gene3D" id="3.40.50.300">
    <property type="entry name" value="P-loop containing nucleotide triphosphate hydrolases"/>
    <property type="match status" value="1"/>
</dbReference>
<reference evidence="5" key="1">
    <citation type="submission" date="2016-09" db="EMBL/GenBank/DDBJ databases">
        <title>Comparative genomics of the Campylobacter concisus group.</title>
        <authorList>
            <person name="Miller W.G."/>
            <person name="Yee E."/>
            <person name="Chapman M.H."/>
            <person name="Huynh S."/>
            <person name="Bono J.L."/>
            <person name="On S.L.W."/>
            <person name="StLeger J."/>
            <person name="Foster G."/>
            <person name="Parker C.T."/>
        </authorList>
    </citation>
    <scope>NUCLEOTIDE SEQUENCE [LARGE SCALE GENOMIC DNA]</scope>
    <source>
        <strain evidence="5">RM18021</strain>
    </source>
</reference>
<organism evidence="4 5">
    <name type="scientific">Campylobacter pinnipediorum subsp. caledonicus</name>
    <dbReference type="NCBI Taxonomy" id="1874362"/>
    <lineage>
        <taxon>Bacteria</taxon>
        <taxon>Pseudomonadati</taxon>
        <taxon>Campylobacterota</taxon>
        <taxon>Epsilonproteobacteria</taxon>
        <taxon>Campylobacterales</taxon>
        <taxon>Campylobacteraceae</taxon>
        <taxon>Campylobacter</taxon>
    </lineage>
</organism>
<dbReference type="CDD" id="cd03225">
    <property type="entry name" value="ABC_cobalt_CbiO_domain1"/>
    <property type="match status" value="1"/>
</dbReference>
<dbReference type="GO" id="GO:0016887">
    <property type="term" value="F:ATP hydrolysis activity"/>
    <property type="evidence" value="ECO:0007669"/>
    <property type="project" value="InterPro"/>
</dbReference>
<keyword evidence="5" id="KW-1185">Reference proteome</keyword>
<dbReference type="InterPro" id="IPR050095">
    <property type="entry name" value="ECF_ABC_transporter_ATP-bd"/>
</dbReference>
<accession>A0A1S6U5D8</accession>
<dbReference type="EMBL" id="CP017258">
    <property type="protein sequence ID" value="AQW86941.1"/>
    <property type="molecule type" value="Genomic_DNA"/>
</dbReference>
<proteinExistence type="predicted"/>
<evidence type="ECO:0000256" key="2">
    <source>
        <dbReference type="ARBA" id="ARBA00022741"/>
    </source>
</evidence>
<evidence type="ECO:0000256" key="1">
    <source>
        <dbReference type="ARBA" id="ARBA00022448"/>
    </source>
</evidence>
<dbReference type="KEGG" id="cpin:CPIN18020_0077"/>
<keyword evidence="1" id="KW-0813">Transport</keyword>
<dbReference type="PANTHER" id="PTHR43553">
    <property type="entry name" value="HEAVY METAL TRANSPORTER"/>
    <property type="match status" value="1"/>
</dbReference>
<dbReference type="RefSeq" id="WP_078422695.1">
    <property type="nucleotide sequence ID" value="NZ_CP017018.1"/>
</dbReference>
<keyword evidence="3 4" id="KW-0067">ATP-binding</keyword>
<dbReference type="PROSITE" id="PS50893">
    <property type="entry name" value="ABC_TRANSPORTER_2"/>
    <property type="match status" value="1"/>
</dbReference>
<dbReference type="SMART" id="SM00382">
    <property type="entry name" value="AAA"/>
    <property type="match status" value="1"/>
</dbReference>
<dbReference type="GO" id="GO:0042626">
    <property type="term" value="F:ATPase-coupled transmembrane transporter activity"/>
    <property type="evidence" value="ECO:0007669"/>
    <property type="project" value="TreeGrafter"/>
</dbReference>
<dbReference type="InterPro" id="IPR003439">
    <property type="entry name" value="ABC_transporter-like_ATP-bd"/>
</dbReference>
<sequence>MKNLVEIRNLSFKYKDKTILQNINLDIQEDSKIVIHGNNGRGKSTFLSLLAGLKDDCKENIKTRPDLKIAYLFQDSNDQFIAPNVIEDVAFSLLVDGVNAKEAERLSNNILERLKISHLKNNSIYYLSGGEKRLVAIAGMLVRYADLYLLDEPFKELDKEKTNLVLEILNEKKAFVLITHEKKELLQNVEFFDLDMLEKEF</sequence>
<evidence type="ECO:0000313" key="5">
    <source>
        <dbReference type="Proteomes" id="UP000190868"/>
    </source>
</evidence>
<dbReference type="InterPro" id="IPR027417">
    <property type="entry name" value="P-loop_NTPase"/>
</dbReference>
<dbReference type="GO" id="GO:0043190">
    <property type="term" value="C:ATP-binding cassette (ABC) transporter complex"/>
    <property type="evidence" value="ECO:0007669"/>
    <property type="project" value="TreeGrafter"/>
</dbReference>
<dbReference type="InterPro" id="IPR015856">
    <property type="entry name" value="ABC_transpr_CbiO/EcfA_su"/>
</dbReference>
<gene>
    <name evidence="4" type="primary">cbiO</name>
    <name evidence="4" type="ORF">CPIN18021_0079</name>
</gene>
<evidence type="ECO:0000256" key="3">
    <source>
        <dbReference type="ARBA" id="ARBA00022840"/>
    </source>
</evidence>
<dbReference type="GO" id="GO:0005524">
    <property type="term" value="F:ATP binding"/>
    <property type="evidence" value="ECO:0007669"/>
    <property type="project" value="UniProtKB-KW"/>
</dbReference>
<dbReference type="InterPro" id="IPR003593">
    <property type="entry name" value="AAA+_ATPase"/>
</dbReference>
<dbReference type="InterPro" id="IPR017871">
    <property type="entry name" value="ABC_transporter-like_CS"/>
</dbReference>
<protein>
    <submittedName>
        <fullName evidence="4">Co/Ni ABC transporter CbiKLMQO, ATP-binding protein CbiO</fullName>
    </submittedName>
</protein>
<dbReference type="PROSITE" id="PS00211">
    <property type="entry name" value="ABC_TRANSPORTER_1"/>
    <property type="match status" value="1"/>
</dbReference>
<name>A0A1S6U5D8_9BACT</name>
<dbReference type="SUPFAM" id="SSF52540">
    <property type="entry name" value="P-loop containing nucleoside triphosphate hydrolases"/>
    <property type="match status" value="1"/>
</dbReference>
<evidence type="ECO:0000313" key="4">
    <source>
        <dbReference type="EMBL" id="AQW86941.1"/>
    </source>
</evidence>
<dbReference type="AlphaFoldDB" id="A0A1S6U5D8"/>